<sequence>MKHILILFALSFLVSCADSKIQDVQDLKVGNSDQTLIEVVNDYGYIKDSKWEIVEEKYGNTVVKFSANYDVNKCVEDMMSLAHAGFPANIKATEGVMPSLSYIVFTGIVQIFQGFDDYGDISKILKEDQRMHSLEVIVEFVIPKDGAPRISNQYSNVNGEKVQSLVDEYFPEMLNGFIPASIVTLGEQIKKEHIRKIYDEKERIKKENYILESNSLFQKFKSNFSGEWINFKKYNRDWLETKSFIFEFDVFIFSNGNNNSMVLNLYEYKVQSDRFLLFLLECEKRELDVKLRKVDKVYENYSQDVRDQKVEKLNAEINALVERINIVSLTPYRVVDVRHAIHDLVLNFNAVLPISSRLDSYKYVYSSNLVSDFNNLMFNFGVNDGVNDSKVLVTIGQSKDEKSFYLYRKVIDSDISKNFEECKPIFEEHKVFFQDIIQNFDYSK</sequence>
<dbReference type="EMBL" id="FORX01000002">
    <property type="protein sequence ID" value="SFJ21339.1"/>
    <property type="molecule type" value="Genomic_DNA"/>
</dbReference>
<keyword evidence="1" id="KW-0732">Signal</keyword>
<evidence type="ECO:0000256" key="1">
    <source>
        <dbReference type="SAM" id="SignalP"/>
    </source>
</evidence>
<name>A0A1I3PJ46_9BACT</name>
<dbReference type="PROSITE" id="PS51257">
    <property type="entry name" value="PROKAR_LIPOPROTEIN"/>
    <property type="match status" value="1"/>
</dbReference>
<evidence type="ECO:0000313" key="2">
    <source>
        <dbReference type="EMBL" id="SFJ21339.1"/>
    </source>
</evidence>
<dbReference type="RefSeq" id="WP_143075513.1">
    <property type="nucleotide sequence ID" value="NZ_FORX01000002.1"/>
</dbReference>
<keyword evidence="3" id="KW-1185">Reference proteome</keyword>
<protein>
    <recommendedName>
        <fullName evidence="4">Lipoprotein</fullName>
    </recommendedName>
</protein>
<feature type="chain" id="PRO_5011532623" description="Lipoprotein" evidence="1">
    <location>
        <begin position="18"/>
        <end position="444"/>
    </location>
</feature>
<dbReference type="Proteomes" id="UP000198635">
    <property type="component" value="Unassembled WGS sequence"/>
</dbReference>
<evidence type="ECO:0000313" key="3">
    <source>
        <dbReference type="Proteomes" id="UP000198635"/>
    </source>
</evidence>
<gene>
    <name evidence="2" type="ORF">SAMN04488082_10212</name>
</gene>
<feature type="signal peptide" evidence="1">
    <location>
        <begin position="1"/>
        <end position="17"/>
    </location>
</feature>
<accession>A0A1I3PJ46</accession>
<proteinExistence type="predicted"/>
<dbReference type="AlphaFoldDB" id="A0A1I3PJ46"/>
<reference evidence="3" key="1">
    <citation type="submission" date="2016-10" db="EMBL/GenBank/DDBJ databases">
        <authorList>
            <person name="Varghese N."/>
            <person name="Submissions S."/>
        </authorList>
    </citation>
    <scope>NUCLEOTIDE SEQUENCE [LARGE SCALE GENOMIC DNA]</scope>
    <source>
        <strain evidence="3">DSM 5918</strain>
    </source>
</reference>
<organism evidence="2 3">
    <name type="scientific">Desulfomicrobium apsheronum</name>
    <dbReference type="NCBI Taxonomy" id="52560"/>
    <lineage>
        <taxon>Bacteria</taxon>
        <taxon>Pseudomonadati</taxon>
        <taxon>Thermodesulfobacteriota</taxon>
        <taxon>Desulfovibrionia</taxon>
        <taxon>Desulfovibrionales</taxon>
        <taxon>Desulfomicrobiaceae</taxon>
        <taxon>Desulfomicrobium</taxon>
    </lineage>
</organism>
<evidence type="ECO:0008006" key="4">
    <source>
        <dbReference type="Google" id="ProtNLM"/>
    </source>
</evidence>